<reference evidence="2" key="1">
    <citation type="journal article" date="2023" name="G3 (Bethesda)">
        <title>A reference genome for the long-term kleptoplast-retaining sea slug Elysia crispata morphotype clarki.</title>
        <authorList>
            <person name="Eastman K.E."/>
            <person name="Pendleton A.L."/>
            <person name="Shaikh M.A."/>
            <person name="Suttiyut T."/>
            <person name="Ogas R."/>
            <person name="Tomko P."/>
            <person name="Gavelis G."/>
            <person name="Widhalm J.R."/>
            <person name="Wisecaver J.H."/>
        </authorList>
    </citation>
    <scope>NUCLEOTIDE SEQUENCE</scope>
    <source>
        <strain evidence="2">ECLA1</strain>
    </source>
</reference>
<keyword evidence="1" id="KW-0732">Signal</keyword>
<dbReference type="AlphaFoldDB" id="A0AAE0YVL8"/>
<evidence type="ECO:0000313" key="3">
    <source>
        <dbReference type="Proteomes" id="UP001283361"/>
    </source>
</evidence>
<accession>A0AAE0YVL8</accession>
<sequence length="276" mass="30654">MDIKIVLIICLIAHVAFSSECTPTYISASCTRTSSCPLASSARRQSSNSATLLSSLNYRYNLEHVERVMNRFKTKINELKRSLLDIISAWEGSTHSVSVGDRGLSRLYPVHSNNPGIEDIHSGISHSSVLAELRWWLTAVEEQVIQLKACGFLGPTDGPGLLAKVSTLSRDLNSLLRLISIEPRDFTAQALCAQVPNAITDSATKRARFTSVALRDLQRAINRIKAVLDDCMITPHTEGQHLVQLECQNSHQHLFYQSLPSDISHLYSQMHFLNGD</sequence>
<dbReference type="Proteomes" id="UP001283361">
    <property type="component" value="Unassembled WGS sequence"/>
</dbReference>
<evidence type="ECO:0000313" key="2">
    <source>
        <dbReference type="EMBL" id="KAK3758108.1"/>
    </source>
</evidence>
<comment type="caution">
    <text evidence="2">The sequence shown here is derived from an EMBL/GenBank/DDBJ whole genome shotgun (WGS) entry which is preliminary data.</text>
</comment>
<proteinExistence type="predicted"/>
<gene>
    <name evidence="2" type="ORF">RRG08_006683</name>
</gene>
<name>A0AAE0YVL8_9GAST</name>
<feature type="signal peptide" evidence="1">
    <location>
        <begin position="1"/>
        <end position="18"/>
    </location>
</feature>
<evidence type="ECO:0000256" key="1">
    <source>
        <dbReference type="SAM" id="SignalP"/>
    </source>
</evidence>
<keyword evidence="3" id="KW-1185">Reference proteome</keyword>
<feature type="chain" id="PRO_5042092319" evidence="1">
    <location>
        <begin position="19"/>
        <end position="276"/>
    </location>
</feature>
<organism evidence="2 3">
    <name type="scientific">Elysia crispata</name>
    <name type="common">lettuce slug</name>
    <dbReference type="NCBI Taxonomy" id="231223"/>
    <lineage>
        <taxon>Eukaryota</taxon>
        <taxon>Metazoa</taxon>
        <taxon>Spiralia</taxon>
        <taxon>Lophotrochozoa</taxon>
        <taxon>Mollusca</taxon>
        <taxon>Gastropoda</taxon>
        <taxon>Heterobranchia</taxon>
        <taxon>Euthyneura</taxon>
        <taxon>Panpulmonata</taxon>
        <taxon>Sacoglossa</taxon>
        <taxon>Placobranchoidea</taxon>
        <taxon>Plakobranchidae</taxon>
        <taxon>Elysia</taxon>
    </lineage>
</organism>
<protein>
    <submittedName>
        <fullName evidence="2">Uncharacterized protein</fullName>
    </submittedName>
</protein>
<dbReference type="EMBL" id="JAWDGP010005301">
    <property type="protein sequence ID" value="KAK3758108.1"/>
    <property type="molecule type" value="Genomic_DNA"/>
</dbReference>